<dbReference type="GO" id="GO:0016616">
    <property type="term" value="F:oxidoreductase activity, acting on the CH-OH group of donors, NAD or NADP as acceptor"/>
    <property type="evidence" value="ECO:0007669"/>
    <property type="project" value="TreeGrafter"/>
</dbReference>
<sequence>MLDPWEIRAARNAASDLAGGRVVVVTGGARRGGIGRAVADAFLRLGDAVVLSDIGTALPSHPDYPVASSDSLADGATDLRALGELITAACDVTDEAQVVRLFDIAEAAYGGVDVLVNCAGLAIGLTPVTQLALADWQVNLDVMATGAFLCAREAARRMEADGRGGRIITIASQAGKTGMPHLAAYCAAKFAVIGLTQSMAAELGEKGITVNAICPGTVDTPLLEVEGGVYEVFARAAGRTKDDYRRRLERRIPMRRLGRPDDIAAAAVYLASAAASFVTGEALNVTGGEEMH</sequence>
<dbReference type="InterPro" id="IPR036291">
    <property type="entry name" value="NAD(P)-bd_dom_sf"/>
</dbReference>
<gene>
    <name evidence="2" type="ORF">UFOPK3204_00067</name>
</gene>
<dbReference type="GO" id="GO:0030497">
    <property type="term" value="P:fatty acid elongation"/>
    <property type="evidence" value="ECO:0007669"/>
    <property type="project" value="TreeGrafter"/>
</dbReference>
<reference evidence="2" key="1">
    <citation type="submission" date="2020-05" db="EMBL/GenBank/DDBJ databases">
        <authorList>
            <person name="Chiriac C."/>
            <person name="Salcher M."/>
            <person name="Ghai R."/>
            <person name="Kavagutti S V."/>
        </authorList>
    </citation>
    <scope>NUCLEOTIDE SEQUENCE</scope>
</reference>
<dbReference type="PROSITE" id="PS00061">
    <property type="entry name" value="ADH_SHORT"/>
    <property type="match status" value="1"/>
</dbReference>
<name>A0A6J6ZG35_9ZZZZ</name>
<accession>A0A6J6ZG35</accession>
<evidence type="ECO:0000256" key="1">
    <source>
        <dbReference type="ARBA" id="ARBA00006484"/>
    </source>
</evidence>
<dbReference type="Pfam" id="PF13561">
    <property type="entry name" value="adh_short_C2"/>
    <property type="match status" value="1"/>
</dbReference>
<evidence type="ECO:0000313" key="2">
    <source>
        <dbReference type="EMBL" id="CAB4819614.1"/>
    </source>
</evidence>
<dbReference type="PRINTS" id="PR00080">
    <property type="entry name" value="SDRFAMILY"/>
</dbReference>
<comment type="similarity">
    <text evidence="1">Belongs to the short-chain dehydrogenases/reductases (SDR) family.</text>
</comment>
<dbReference type="PRINTS" id="PR00081">
    <property type="entry name" value="GDHRDH"/>
</dbReference>
<dbReference type="EMBL" id="CAFABK010000002">
    <property type="protein sequence ID" value="CAB4819614.1"/>
    <property type="molecule type" value="Genomic_DNA"/>
</dbReference>
<dbReference type="PANTHER" id="PTHR42760:SF40">
    <property type="entry name" value="3-OXOACYL-[ACYL-CARRIER-PROTEIN] REDUCTASE, CHLOROPLASTIC"/>
    <property type="match status" value="1"/>
</dbReference>
<dbReference type="InterPro" id="IPR020904">
    <property type="entry name" value="Sc_DH/Rdtase_CS"/>
</dbReference>
<dbReference type="InterPro" id="IPR002347">
    <property type="entry name" value="SDR_fam"/>
</dbReference>
<organism evidence="2">
    <name type="scientific">freshwater metagenome</name>
    <dbReference type="NCBI Taxonomy" id="449393"/>
    <lineage>
        <taxon>unclassified sequences</taxon>
        <taxon>metagenomes</taxon>
        <taxon>ecological metagenomes</taxon>
    </lineage>
</organism>
<dbReference type="FunFam" id="3.40.50.720:FF:000084">
    <property type="entry name" value="Short-chain dehydrogenase reductase"/>
    <property type="match status" value="1"/>
</dbReference>
<dbReference type="CDD" id="cd05233">
    <property type="entry name" value="SDR_c"/>
    <property type="match status" value="1"/>
</dbReference>
<dbReference type="AlphaFoldDB" id="A0A6J6ZG35"/>
<proteinExistence type="inferred from homology"/>
<dbReference type="Gene3D" id="3.40.50.720">
    <property type="entry name" value="NAD(P)-binding Rossmann-like Domain"/>
    <property type="match status" value="1"/>
</dbReference>
<dbReference type="SUPFAM" id="SSF51735">
    <property type="entry name" value="NAD(P)-binding Rossmann-fold domains"/>
    <property type="match status" value="1"/>
</dbReference>
<protein>
    <submittedName>
        <fullName evidence="2">Unannotated protein</fullName>
    </submittedName>
</protein>
<dbReference type="PANTHER" id="PTHR42760">
    <property type="entry name" value="SHORT-CHAIN DEHYDROGENASES/REDUCTASES FAMILY MEMBER"/>
    <property type="match status" value="1"/>
</dbReference>